<evidence type="ECO:0000313" key="5">
    <source>
        <dbReference type="Proteomes" id="UP000268684"/>
    </source>
</evidence>
<evidence type="ECO:0000256" key="1">
    <source>
        <dbReference type="ARBA" id="ARBA00006512"/>
    </source>
</evidence>
<gene>
    <name evidence="4" type="ORF">BSTAB16_7757</name>
</gene>
<dbReference type="Proteomes" id="UP000268684">
    <property type="component" value="Plasmid IV"/>
</dbReference>
<dbReference type="Pfam" id="PF03135">
    <property type="entry name" value="CagE_TrbE_VirB"/>
    <property type="match status" value="1"/>
</dbReference>
<feature type="domain" description="CagE TrbE VirB component of type IV transporter system central" evidence="3">
    <location>
        <begin position="159"/>
        <end position="355"/>
    </location>
</feature>
<dbReference type="InterPro" id="IPR018145">
    <property type="entry name" value="CagE_TrbE_VirB_cntrl_dom"/>
</dbReference>
<name>A0AAJ5T936_9BURK</name>
<dbReference type="PANTHER" id="PTHR30121:SF6">
    <property type="entry name" value="SLR6007 PROTEIN"/>
    <property type="match status" value="1"/>
</dbReference>
<evidence type="ECO:0000259" key="3">
    <source>
        <dbReference type="Pfam" id="PF03135"/>
    </source>
</evidence>
<evidence type="ECO:0000313" key="4">
    <source>
        <dbReference type="EMBL" id="VBB17537.1"/>
    </source>
</evidence>
<dbReference type="EMBL" id="LR025745">
    <property type="protein sequence ID" value="VBB17537.1"/>
    <property type="molecule type" value="Genomic_DNA"/>
</dbReference>
<protein>
    <submittedName>
        <fullName evidence="4">Conjugal transfer protein</fullName>
    </submittedName>
</protein>
<organism evidence="4 5">
    <name type="scientific">Burkholderia stabilis</name>
    <dbReference type="NCBI Taxonomy" id="95485"/>
    <lineage>
        <taxon>Bacteria</taxon>
        <taxon>Pseudomonadati</taxon>
        <taxon>Pseudomonadota</taxon>
        <taxon>Betaproteobacteria</taxon>
        <taxon>Burkholderiales</taxon>
        <taxon>Burkholderiaceae</taxon>
        <taxon>Burkholderia</taxon>
        <taxon>Burkholderia cepacia complex</taxon>
    </lineage>
</organism>
<proteinExistence type="inferred from homology"/>
<comment type="similarity">
    <text evidence="1">Belongs to the TrbE/VirB4 family.</text>
</comment>
<reference evidence="4 5" key="1">
    <citation type="submission" date="2017-11" db="EMBL/GenBank/DDBJ databases">
        <authorList>
            <person name="Seth-Smith MB H."/>
        </authorList>
    </citation>
    <scope>NUCLEOTIDE SEQUENCE [LARGE SCALE GENOMIC DNA]</scope>
    <source>
        <strain evidence="4">E</strain>
        <plasmid evidence="5">iv</plasmid>
    </source>
</reference>
<feature type="region of interest" description="Disordered" evidence="2">
    <location>
        <begin position="779"/>
        <end position="803"/>
    </location>
</feature>
<evidence type="ECO:0000256" key="2">
    <source>
        <dbReference type="SAM" id="MobiDB-lite"/>
    </source>
</evidence>
<geneLocation type="plasmid" evidence="5">
    <name>iv</name>
</geneLocation>
<dbReference type="GO" id="GO:0005524">
    <property type="term" value="F:ATP binding"/>
    <property type="evidence" value="ECO:0007669"/>
    <property type="project" value="InterPro"/>
</dbReference>
<keyword evidence="5" id="KW-1185">Reference proteome</keyword>
<accession>A0AAJ5T936</accession>
<keyword evidence="4" id="KW-0614">Plasmid</keyword>
<sequence length="803" mass="90198">MLTSELMKNQPAIEDLMPKIGRPISEIVTSYEDDRAAIVVRLPGIPFESVPTAEIESHFEALNRFLAALVMDKGNRLGMWCTFTRRRVTFDDEYGFTSRFMQRLSDKYLKRFQNGNYFENAFYITFILKGEDLHELIPEMHEMAETIDKALAIYDPTFLRVVERHGVMFSEPLAFFAELMNGVEEPIPVTASTGREIIPSAMHHFHYDVLEIRAAHKTRYCMCYDLKDLPQMGWGHLNPMLTLPVEFTLTISFIGMGNYEALSKIADQANKLSSVEDKAVHQREELEHAQALIAGRDLAFGEYHAALVVYGDTAKKAIDNGAFASSKSLNECGLRWIKATLSAPITFMSQLPGAKHKPRPMPKSTRNLASTFSLHNYSTGKARGNPIGDGTAVIPLQTESKGLYSFNFHVTKNDENNTGEKIAGHTVAIGDTGEGKTTLQEMLVGFLERFNTKMFALDMDRSMQIFIEELGGVYFPLRAGERTGLAPFALPKTARNLEFLYDLVGACGRDEHGRLSVEDTRAIKLGVDAVYSLTNVRDRRFSRLLESIPDMGEGCLRRRLGIWCESEGGRFAWALDNASDTEIDMAQFHRIGFDVTDFLRKDYAPTEPVLAFLLYLKSLMQVRGGLLATIIEEFWLPLSYPTTQKMIERSLRVGRRADEFVILVSQTPDEVLKSPICGAIMQLTATKIFLPNPSATRASYGELMTDREFTEFKRICTKGSHTFLIKQGNQSAFATLDLRGFSDELSVLSANLENVAIWEEASLEADGDPELRMELFQARRKGKRDRKPMSADIGRTSPAGVTV</sequence>
<dbReference type="Gene3D" id="3.40.50.300">
    <property type="entry name" value="P-loop containing nucleotide triphosphate hydrolases"/>
    <property type="match status" value="1"/>
</dbReference>
<dbReference type="SUPFAM" id="SSF52540">
    <property type="entry name" value="P-loop containing nucleoside triphosphate hydrolases"/>
    <property type="match status" value="1"/>
</dbReference>
<dbReference type="AlphaFoldDB" id="A0AAJ5T936"/>
<dbReference type="InterPro" id="IPR051162">
    <property type="entry name" value="T4SS_component"/>
</dbReference>
<dbReference type="InterPro" id="IPR027417">
    <property type="entry name" value="P-loop_NTPase"/>
</dbReference>
<dbReference type="PANTHER" id="PTHR30121">
    <property type="entry name" value="UNCHARACTERIZED PROTEIN YJGR-RELATED"/>
    <property type="match status" value="1"/>
</dbReference>